<dbReference type="PROSITE" id="PS50287">
    <property type="entry name" value="SRCR_2"/>
    <property type="match status" value="2"/>
</dbReference>
<dbReference type="GO" id="GO:0016020">
    <property type="term" value="C:membrane"/>
    <property type="evidence" value="ECO:0007669"/>
    <property type="project" value="InterPro"/>
</dbReference>
<dbReference type="InterPro" id="IPR001190">
    <property type="entry name" value="SRCR"/>
</dbReference>
<dbReference type="PANTHER" id="PTHR19331:SF487">
    <property type="entry name" value="SOLUBLE SCAVENGER RECEPTOR CYSTEINE-RICH DOMAIN-CONTAINING PROTEIN SSC5D"/>
    <property type="match status" value="1"/>
</dbReference>
<accession>A0A7L2Z2S5</accession>
<comment type="function">
    <text evidence="6">Binds to extracellular matrix proteins. Binds to pathogen-associated molecular patterns (PAMPs) present on the cell walls of Gram-positive and Gram-negative bacteria and fungi, behaving as a pattern recognition receptor (PRR). Induces bacterial and fungal aggregation and subsequent inhibition of PAMP-induced cytokine release. Does not possess intrinsic bactericidal activity. May play a role in the innate defense and homeostasis of certain epithelial surfaces.</text>
</comment>
<evidence type="ECO:0000256" key="1">
    <source>
        <dbReference type="ARBA" id="ARBA00022729"/>
    </source>
</evidence>
<dbReference type="AlphaFoldDB" id="A0A7L2Z2S5"/>
<evidence type="ECO:0000256" key="5">
    <source>
        <dbReference type="ARBA" id="ARBA00023180"/>
    </source>
</evidence>
<keyword evidence="3" id="KW-1015">Disulfide bond</keyword>
<dbReference type="Proteomes" id="UP000550086">
    <property type="component" value="Unassembled WGS sequence"/>
</dbReference>
<dbReference type="EMBL" id="VZTM01035044">
    <property type="protein sequence ID" value="NXT01309.1"/>
    <property type="molecule type" value="Genomic_DNA"/>
</dbReference>
<feature type="domain" description="SRCR" evidence="10">
    <location>
        <begin position="133"/>
        <end position="170"/>
    </location>
</feature>
<evidence type="ECO:0000313" key="11">
    <source>
        <dbReference type="EMBL" id="NXT01309.1"/>
    </source>
</evidence>
<comment type="subunit">
    <text evidence="7">Interacts with LGALS1 and laminin.</text>
</comment>
<dbReference type="Gene3D" id="3.10.250.10">
    <property type="entry name" value="SRCR-like domain"/>
    <property type="match status" value="2"/>
</dbReference>
<evidence type="ECO:0000256" key="8">
    <source>
        <dbReference type="ARBA" id="ARBA00069168"/>
    </source>
</evidence>
<dbReference type="Pfam" id="PF00530">
    <property type="entry name" value="SRCR"/>
    <property type="match status" value="2"/>
</dbReference>
<keyword evidence="1" id="KW-0732">Signal</keyword>
<dbReference type="OrthoDB" id="536948at2759"/>
<proteinExistence type="predicted"/>
<dbReference type="SMART" id="SM00202">
    <property type="entry name" value="SR"/>
    <property type="match status" value="1"/>
</dbReference>
<keyword evidence="12" id="KW-1185">Reference proteome</keyword>
<evidence type="ECO:0000256" key="7">
    <source>
        <dbReference type="ARBA" id="ARBA00064153"/>
    </source>
</evidence>
<gene>
    <name evidence="11" type="primary">Dmbt1_9</name>
    <name evidence="11" type="ORF">JACJAC_R02814</name>
</gene>
<comment type="caution">
    <text evidence="9">Lacks conserved residue(s) required for the propagation of feature annotation.</text>
</comment>
<evidence type="ECO:0000256" key="4">
    <source>
        <dbReference type="ARBA" id="ARBA00023170"/>
    </source>
</evidence>
<keyword evidence="5" id="KW-0325">Glycoprotein</keyword>
<dbReference type="PRINTS" id="PR00258">
    <property type="entry name" value="SPERACTRCPTR"/>
</dbReference>
<protein>
    <recommendedName>
        <fullName evidence="8">Soluble scavenger receptor cysteine-rich domain-containing protein SSC5D</fullName>
    </recommendedName>
</protein>
<evidence type="ECO:0000256" key="9">
    <source>
        <dbReference type="PROSITE-ProRule" id="PRU00196"/>
    </source>
</evidence>
<evidence type="ECO:0000256" key="6">
    <source>
        <dbReference type="ARBA" id="ARBA00058074"/>
    </source>
</evidence>
<feature type="non-terminal residue" evidence="11">
    <location>
        <position position="1"/>
    </location>
</feature>
<feature type="non-terminal residue" evidence="11">
    <location>
        <position position="170"/>
    </location>
</feature>
<evidence type="ECO:0000259" key="10">
    <source>
        <dbReference type="PROSITE" id="PS50287"/>
    </source>
</evidence>
<keyword evidence="2" id="KW-0677">Repeat</keyword>
<dbReference type="PANTHER" id="PTHR19331">
    <property type="entry name" value="SCAVENGER RECEPTOR DOMAIN-CONTAINING"/>
    <property type="match status" value="1"/>
</dbReference>
<evidence type="ECO:0000256" key="3">
    <source>
        <dbReference type="ARBA" id="ARBA00023157"/>
    </source>
</evidence>
<organism evidence="11 12">
    <name type="scientific">Jacana jacana</name>
    <name type="common">Wattled jacana</name>
    <name type="synonym">Parra jacana</name>
    <dbReference type="NCBI Taxonomy" id="54508"/>
    <lineage>
        <taxon>Eukaryota</taxon>
        <taxon>Metazoa</taxon>
        <taxon>Chordata</taxon>
        <taxon>Craniata</taxon>
        <taxon>Vertebrata</taxon>
        <taxon>Euteleostomi</taxon>
        <taxon>Archelosauria</taxon>
        <taxon>Archosauria</taxon>
        <taxon>Dinosauria</taxon>
        <taxon>Saurischia</taxon>
        <taxon>Theropoda</taxon>
        <taxon>Coelurosauria</taxon>
        <taxon>Aves</taxon>
        <taxon>Neognathae</taxon>
        <taxon>Neoaves</taxon>
        <taxon>Charadriiformes</taxon>
        <taxon>Jacanidae</taxon>
        <taxon>Jacana</taxon>
    </lineage>
</organism>
<dbReference type="InterPro" id="IPR036772">
    <property type="entry name" value="SRCR-like_dom_sf"/>
</dbReference>
<evidence type="ECO:0000256" key="2">
    <source>
        <dbReference type="ARBA" id="ARBA00022737"/>
    </source>
</evidence>
<comment type="caution">
    <text evidence="11">The sequence shown here is derived from an EMBL/GenBank/DDBJ whole genome shotgun (WGS) entry which is preliminary data.</text>
</comment>
<name>A0A7L2Z2S5_JACJC</name>
<feature type="domain" description="SRCR" evidence="10">
    <location>
        <begin position="1"/>
        <end position="102"/>
    </location>
</feature>
<evidence type="ECO:0000313" key="12">
    <source>
        <dbReference type="Proteomes" id="UP000550086"/>
    </source>
</evidence>
<dbReference type="SUPFAM" id="SSF56487">
    <property type="entry name" value="SRCR-like"/>
    <property type="match status" value="2"/>
</dbReference>
<dbReference type="FunFam" id="3.10.250.10:FF:000007">
    <property type="entry name" value="Soluble scavenger receptor cysteine-rich domain-containing protein SSC5D"/>
    <property type="match status" value="1"/>
</dbReference>
<reference evidence="11 12" key="1">
    <citation type="submission" date="2019-09" db="EMBL/GenBank/DDBJ databases">
        <title>Bird 10,000 Genomes (B10K) Project - Family phase.</title>
        <authorList>
            <person name="Zhang G."/>
        </authorList>
    </citation>
    <scope>NUCLEOTIDE SEQUENCE [LARGE SCALE GENOMIC DNA]</scope>
    <source>
        <strain evidence="11">B10K-DU-002-59</strain>
        <tissue evidence="11">Muscle</tissue>
    </source>
</reference>
<sequence length="170" mass="18130">CSGRVEAHHSQQWRTVCDDGWDPRDAEVACRQLGCKVALSAPGSAQVAVAALGSAHFGQGRHPVWLDEVNFTGTQFGLSEFGYKPKGVHKCHHREDAGVVCSGSRSSAGVVCSGPAPQGDHSLYLCISGPTKVRLVNGSSCCSGRVEVLHNQRWGSVCDDSWDLDDVQVV</sequence>
<keyword evidence="4" id="KW-0675">Receptor</keyword>